<evidence type="ECO:0000259" key="4">
    <source>
        <dbReference type="Pfam" id="PF00150"/>
    </source>
</evidence>
<evidence type="ECO:0000256" key="1">
    <source>
        <dbReference type="ARBA" id="ARBA00022801"/>
    </source>
</evidence>
<dbReference type="InterPro" id="IPR026444">
    <property type="entry name" value="Secre_tail"/>
</dbReference>
<keyword evidence="1 5" id="KW-0378">Hydrolase</keyword>
<dbReference type="InterPro" id="IPR018087">
    <property type="entry name" value="Glyco_hydro_5_CS"/>
</dbReference>
<organism evidence="5">
    <name type="scientific">Fibrobacter succinogenes (strain ATCC 19169 / S85)</name>
    <dbReference type="NCBI Taxonomy" id="59374"/>
    <lineage>
        <taxon>Bacteria</taxon>
        <taxon>Pseudomonadati</taxon>
        <taxon>Fibrobacterota</taxon>
        <taxon>Fibrobacteria</taxon>
        <taxon>Fibrobacterales</taxon>
        <taxon>Fibrobacteraceae</taxon>
        <taxon>Fibrobacter</taxon>
    </lineage>
</organism>
<feature type="signal peptide" evidence="3">
    <location>
        <begin position="1"/>
        <end position="20"/>
    </location>
</feature>
<reference evidence="6" key="3">
    <citation type="submission" date="2010-08" db="EMBL/GenBank/DDBJ databases">
        <authorList>
            <person name="Durkin A.S."/>
            <person name="Nelson K.E."/>
            <person name="Morrison M."/>
            <person name="Forsberg C.W."/>
            <person name="Wilson D.B."/>
            <person name="Russell J.B."/>
            <person name="Cann I.K.O."/>
            <person name="Mackie R.I."/>
            <person name="White B.A."/>
        </authorList>
    </citation>
    <scope>NUCLEOTIDE SEQUENCE</scope>
    <source>
        <strain evidence="6">S85</strain>
    </source>
</reference>
<dbReference type="GO" id="GO:0008810">
    <property type="term" value="F:cellulase activity"/>
    <property type="evidence" value="ECO:0007669"/>
    <property type="project" value="UniProtKB-EC"/>
</dbReference>
<dbReference type="EMBL" id="CP002158">
    <property type="protein sequence ID" value="ADL27061.1"/>
    <property type="molecule type" value="Genomic_DNA"/>
</dbReference>
<dbReference type="CAZy" id="GH5">
    <property type="family name" value="Glycoside Hydrolase Family 5"/>
</dbReference>
<name>A7UG69_FIBSS</name>
<feature type="domain" description="Glycoside hydrolase family 5" evidence="4">
    <location>
        <begin position="50"/>
        <end position="300"/>
    </location>
</feature>
<dbReference type="PROSITE" id="PS00659">
    <property type="entry name" value="GLYCOSYL_HYDROL_F5"/>
    <property type="match status" value="1"/>
</dbReference>
<dbReference type="EMBL" id="EU055606">
    <property type="protein sequence ID" value="ABU45500.1"/>
    <property type="molecule type" value="Genomic_DNA"/>
</dbReference>
<evidence type="ECO:0000313" key="5">
    <source>
        <dbReference type="EMBL" id="ABU45500.1"/>
    </source>
</evidence>
<dbReference type="STRING" id="59374.FSU_2914"/>
<dbReference type="SUPFAM" id="SSF51445">
    <property type="entry name" value="(Trans)glycosidases"/>
    <property type="match status" value="1"/>
</dbReference>
<evidence type="ECO:0000313" key="6">
    <source>
        <dbReference type="EMBL" id="ADL27061.1"/>
    </source>
</evidence>
<dbReference type="Gene3D" id="3.20.20.80">
    <property type="entry name" value="Glycosidases"/>
    <property type="match status" value="1"/>
</dbReference>
<dbReference type="eggNOG" id="COG2730">
    <property type="taxonomic scope" value="Bacteria"/>
</dbReference>
<dbReference type="KEGG" id="fsc:FSU_2914"/>
<dbReference type="PANTHER" id="PTHR34142:SF1">
    <property type="entry name" value="GLYCOSIDE HYDROLASE FAMILY 5 DOMAIN-CONTAINING PROTEIN"/>
    <property type="match status" value="1"/>
</dbReference>
<dbReference type="InterPro" id="IPR017853">
    <property type="entry name" value="GH"/>
</dbReference>
<keyword evidence="3" id="KW-0732">Signal</keyword>
<reference evidence="7" key="2">
    <citation type="submission" date="2010-08" db="EMBL/GenBank/DDBJ databases">
        <title>Complete sequence of Fibrobacter succinogenes subsp. succinogenes S85.</title>
        <authorList>
            <person name="Durkin A.S."/>
            <person name="Nelson K.E."/>
            <person name="Morrison M."/>
            <person name="Forsberg C.W."/>
            <person name="Wilson D.B."/>
            <person name="Russell J.B."/>
            <person name="Cann I.K.O."/>
            <person name="Mackie R.I."/>
            <person name="White B.A."/>
        </authorList>
    </citation>
    <scope>NUCLEOTIDE SEQUENCE [LARGE SCALE GENOMIC DNA]</scope>
    <source>
        <strain evidence="7">ATCC 19169 / S85</strain>
    </source>
</reference>
<proteinExistence type="predicted"/>
<dbReference type="AlphaFoldDB" id="A7UG69"/>
<evidence type="ECO:0000256" key="2">
    <source>
        <dbReference type="ARBA" id="ARBA00023295"/>
    </source>
</evidence>
<evidence type="ECO:0000256" key="3">
    <source>
        <dbReference type="SAM" id="SignalP"/>
    </source>
</evidence>
<reference evidence="5" key="1">
    <citation type="journal article" date="2007" name="Appl. Environ. Microbiol.">
        <title>Characterization and synergistic interactions of Fibrobacter succinogenes glycoside hydrolases.</title>
        <authorList>
            <person name="Qi M."/>
            <person name="Jun H.S."/>
            <person name="Forsberg C.W."/>
        </authorList>
    </citation>
    <scope>NUCLEOTIDE SEQUENCE</scope>
    <source>
        <strain evidence="5">S85</strain>
    </source>
</reference>
<dbReference type="EC" id="3.2.1.4" evidence="5"/>
<gene>
    <name evidence="6" type="ordered locus">FSU_2914</name>
</gene>
<protein>
    <submittedName>
        <fullName evidence="5">Cellulase</fullName>
        <ecNumber evidence="5">3.2.1.4</ecNumber>
    </submittedName>
</protein>
<dbReference type="PANTHER" id="PTHR34142">
    <property type="entry name" value="ENDO-BETA-1,4-GLUCANASE A"/>
    <property type="match status" value="1"/>
</dbReference>
<dbReference type="NCBIfam" id="TIGR04183">
    <property type="entry name" value="Por_Secre_tail"/>
    <property type="match status" value="1"/>
</dbReference>
<dbReference type="HOGENOM" id="CLU_319289_0_0_0"/>
<accession>A7UG69</accession>
<dbReference type="InterPro" id="IPR001547">
    <property type="entry name" value="Glyco_hydro_5"/>
</dbReference>
<dbReference type="GO" id="GO:0000272">
    <property type="term" value="P:polysaccharide catabolic process"/>
    <property type="evidence" value="ECO:0007669"/>
    <property type="project" value="InterPro"/>
</dbReference>
<keyword evidence="2 5" id="KW-0326">Glycosidase</keyword>
<dbReference type="Proteomes" id="UP000000517">
    <property type="component" value="Chromosome"/>
</dbReference>
<dbReference type="OrthoDB" id="9805265at2"/>
<feature type="chain" id="PRO_5007636502" evidence="3">
    <location>
        <begin position="21"/>
        <end position="910"/>
    </location>
</feature>
<sequence length="910" mass="98318">MFMKKVFALLTCAAVTSAMAVTASRVGPVSTYGELVANGGKLSGSCPEYSQKAVQVKGMSLFWSSGNTYSTDFYSEKGINRLVDDMGIEVVRFALGAADEKFNSSGRSYTTGGEGFQKALLKSVVNAAIDKDIYVIIDWHIESSDGFTSDAVKFFEYAAQEYGQYNNVIFEIWNEPTGSMEAVKQHADQVIPVIRKYSDNLILVGSPGWSSQPNACASAGINDKNYGCTLHFYAATHYMGDGGYNKAAETAMAAGVPVFATEWGTVNANGDGQPDEGSSNKWVEWMAQKGVSWTNWNASAMNETSAAFANAVFENGFTYTNSGKYVKGKLGGASYKDCGLQNGSASEESGFSAGVANGATTSILDDMEDGDRYGYLGGAWAAVEDQENGGASSISNEKIEDDFGNTTYKVVYPVSGDTKNTSKYVAALKDVKIGKGSLTYGPYIKMFLTLLKEPAKDSPKAYADFSKCKTIKYKYKGASHNFAIETTDVTDYNYHRVNKDASEGWKEVEITTDMLKQETWGDDSRSKPIKMENATRLSWEIKGLEKVPDDMNQPKYPYLYVDDVKCDGLSFTAVSGGASENPKSSSSAAVGQSSSSVVAGSSSSAKATSSSSAIVPGSSATVTYKTVVDIDDVEDLDEVLKTKGTWYAYTDKEPGGKSSISNVYDQKLGGYVVAFPGTEDPTNGTKGFVGLKDINWDQGTYTEAPFVALGLNTNADTSKGIDLSKCGAISYRYKGSAHTFKVQDGSVTDYAYHEYPLDDSQVWKTMVINIEDIAQPNWTQDPKDLNWGAIKKMAWEVIGYKGIVYQPTINYLYVDDLKCVEVPKVGFKTVARAASGIKVGFKGNMLNVNFAKAGEARIQVFDMMGHVVDSRVANVSAGANQFSLKNMANGNYVVRVMMNGAAKTARISIK</sequence>
<dbReference type="Pfam" id="PF00150">
    <property type="entry name" value="Cellulase"/>
    <property type="match status" value="1"/>
</dbReference>
<evidence type="ECO:0000313" key="7">
    <source>
        <dbReference type="Proteomes" id="UP000000517"/>
    </source>
</evidence>